<name>A0ABP5FPK5_9ACTN</name>
<dbReference type="GO" id="GO:0016787">
    <property type="term" value="F:hydrolase activity"/>
    <property type="evidence" value="ECO:0007669"/>
    <property type="project" value="UniProtKB-KW"/>
</dbReference>
<evidence type="ECO:0000313" key="3">
    <source>
        <dbReference type="Proteomes" id="UP001500751"/>
    </source>
</evidence>
<comment type="caution">
    <text evidence="2">The sequence shown here is derived from an EMBL/GenBank/DDBJ whole genome shotgun (WGS) entry which is preliminary data.</text>
</comment>
<dbReference type="EMBL" id="BAAAQN010000016">
    <property type="protein sequence ID" value="GAA2029917.1"/>
    <property type="molecule type" value="Genomic_DNA"/>
</dbReference>
<proteinExistence type="predicted"/>
<accession>A0ABP5FPK5</accession>
<dbReference type="PANTHER" id="PTHR37017">
    <property type="entry name" value="AB HYDROLASE-1 DOMAIN-CONTAINING PROTEIN-RELATED"/>
    <property type="match status" value="1"/>
</dbReference>
<dbReference type="InterPro" id="IPR000073">
    <property type="entry name" value="AB_hydrolase_1"/>
</dbReference>
<dbReference type="Pfam" id="PF12697">
    <property type="entry name" value="Abhydrolase_6"/>
    <property type="match status" value="1"/>
</dbReference>
<gene>
    <name evidence="2" type="ORF">GCM10009839_31880</name>
</gene>
<keyword evidence="3" id="KW-1185">Reference proteome</keyword>
<dbReference type="Gene3D" id="3.40.50.1820">
    <property type="entry name" value="alpha/beta hydrolase"/>
    <property type="match status" value="1"/>
</dbReference>
<organism evidence="2 3">
    <name type="scientific">Catenulispora yoronensis</name>
    <dbReference type="NCBI Taxonomy" id="450799"/>
    <lineage>
        <taxon>Bacteria</taxon>
        <taxon>Bacillati</taxon>
        <taxon>Actinomycetota</taxon>
        <taxon>Actinomycetes</taxon>
        <taxon>Catenulisporales</taxon>
        <taxon>Catenulisporaceae</taxon>
        <taxon>Catenulispora</taxon>
    </lineage>
</organism>
<dbReference type="RefSeq" id="WP_344666379.1">
    <property type="nucleotide sequence ID" value="NZ_BAAAQN010000016.1"/>
</dbReference>
<evidence type="ECO:0000259" key="1">
    <source>
        <dbReference type="Pfam" id="PF12697"/>
    </source>
</evidence>
<feature type="domain" description="AB hydrolase-1" evidence="1">
    <location>
        <begin position="26"/>
        <end position="239"/>
    </location>
</feature>
<keyword evidence="2" id="KW-0378">Hydrolase</keyword>
<dbReference type="SUPFAM" id="SSF53474">
    <property type="entry name" value="alpha/beta-Hydrolases"/>
    <property type="match status" value="1"/>
</dbReference>
<dbReference type="InterPro" id="IPR052897">
    <property type="entry name" value="Sec-Metab_Biosynth_Hydrolase"/>
</dbReference>
<evidence type="ECO:0000313" key="2">
    <source>
        <dbReference type="EMBL" id="GAA2029917.1"/>
    </source>
</evidence>
<sequence length="247" mass="25250">MNTNADTNANANASADTNTNPQLSNVVLVHGGFVDGSGWQGVYDALTADGFTVAVVQNPTFSLAGDVAATLQAIEAMPGPVVLVGHSYGGAVITEAGTHEKVAALAYIAAFAPDKDESVATLIANPAPGAPVPPILPPVDGFLTLDPAQFADSFAADLPPAQARFMADSQVPWGLEALNGAVTEPAWRGKPAWYLVAADDRMIPPPAQRAMAERIGATTVEAPGASHSVYVSQPAATADLIKQAARG</sequence>
<protein>
    <submittedName>
        <fullName evidence="2">Alpha/beta hydrolase</fullName>
    </submittedName>
</protein>
<dbReference type="PANTHER" id="PTHR37017:SF11">
    <property type="entry name" value="ESTERASE_LIPASE_THIOESTERASE DOMAIN-CONTAINING PROTEIN"/>
    <property type="match status" value="1"/>
</dbReference>
<dbReference type="Proteomes" id="UP001500751">
    <property type="component" value="Unassembled WGS sequence"/>
</dbReference>
<dbReference type="InterPro" id="IPR029058">
    <property type="entry name" value="AB_hydrolase_fold"/>
</dbReference>
<reference evidence="3" key="1">
    <citation type="journal article" date="2019" name="Int. J. Syst. Evol. Microbiol.">
        <title>The Global Catalogue of Microorganisms (GCM) 10K type strain sequencing project: providing services to taxonomists for standard genome sequencing and annotation.</title>
        <authorList>
            <consortium name="The Broad Institute Genomics Platform"/>
            <consortium name="The Broad Institute Genome Sequencing Center for Infectious Disease"/>
            <person name="Wu L."/>
            <person name="Ma J."/>
        </authorList>
    </citation>
    <scope>NUCLEOTIDE SEQUENCE [LARGE SCALE GENOMIC DNA]</scope>
    <source>
        <strain evidence="3">JCM 16014</strain>
    </source>
</reference>